<proteinExistence type="predicted"/>
<dbReference type="InterPro" id="IPR013542">
    <property type="entry name" value="QueG_DUF1730"/>
</dbReference>
<dbReference type="RefSeq" id="WP_263372651.1">
    <property type="nucleotide sequence ID" value="NZ_JAGSYD010000006.1"/>
</dbReference>
<evidence type="ECO:0000256" key="8">
    <source>
        <dbReference type="ARBA" id="ARBA00023014"/>
    </source>
</evidence>
<keyword evidence="6 10" id="KW-0560">Oxidoreductase</keyword>
<keyword evidence="5" id="KW-0671">Queuosine biosynthesis</keyword>
<dbReference type="PANTHER" id="PTHR30002:SF4">
    <property type="entry name" value="EPOXYQUEUOSINE REDUCTASE"/>
    <property type="match status" value="1"/>
</dbReference>
<evidence type="ECO:0000256" key="5">
    <source>
        <dbReference type="ARBA" id="ARBA00022785"/>
    </source>
</evidence>
<dbReference type="NCBIfam" id="TIGR00276">
    <property type="entry name" value="tRNA epoxyqueuosine(34) reductase QueG"/>
    <property type="match status" value="1"/>
</dbReference>
<comment type="caution">
    <text evidence="10">The sequence shown here is derived from an EMBL/GenBank/DDBJ whole genome shotgun (WGS) entry which is preliminary data.</text>
</comment>
<dbReference type="EMBL" id="JBHSWI010000001">
    <property type="protein sequence ID" value="MFC6644797.1"/>
    <property type="molecule type" value="Genomic_DNA"/>
</dbReference>
<dbReference type="GO" id="GO:0052693">
    <property type="term" value="F:epoxyqueuosine reductase activity"/>
    <property type="evidence" value="ECO:0007669"/>
    <property type="project" value="UniProtKB-EC"/>
</dbReference>
<gene>
    <name evidence="10" type="primary">queG</name>
    <name evidence="10" type="ORF">ACFQBQ_04155</name>
</gene>
<keyword evidence="7" id="KW-0408">Iron</keyword>
<evidence type="ECO:0000313" key="10">
    <source>
        <dbReference type="EMBL" id="MFC6644797.1"/>
    </source>
</evidence>
<evidence type="ECO:0000256" key="6">
    <source>
        <dbReference type="ARBA" id="ARBA00023002"/>
    </source>
</evidence>
<name>A0ABW1Z8I0_9BACT</name>
<sequence length="393" mass="43452">MSAALPQDELKLDAEARAWVEAAAKLAGFDAVGLAPVVDESLTDDRFAAWIAAGNAGEMEWLKRVDAEGRLVRGDLRRSIPWARTVLVCAKSYNAAEPKSLEPAAQTQGWIARYAWSGEASAAMGEPGRGTDYHDTLLERLREVERALHERWPAVQTRCYVDTGPLLERDFAAKAGIGWIGKNTCVLHQGLGSFMLLSVIVLSMPLAAEAVLSVAADRCGTCTRCIDACPTDALRLPTAEEPARSMDATRCIAYLTIEKKGSIAEEMRPLIGRQVFGCDICQDVCPWNRKAMVVESLPIRRELVNPELEWMAAMDGREFNRWFRGSPLERTRRKRVQRNVAIAMGNSGEAQFAERLREWTQDEDVALAESASWALQQIEVNAMTRGDEAASEK</sequence>
<keyword evidence="8" id="KW-0411">Iron-sulfur</keyword>
<evidence type="ECO:0000256" key="3">
    <source>
        <dbReference type="ARBA" id="ARBA00022694"/>
    </source>
</evidence>
<evidence type="ECO:0000313" key="11">
    <source>
        <dbReference type="Proteomes" id="UP001596391"/>
    </source>
</evidence>
<dbReference type="PROSITE" id="PS00198">
    <property type="entry name" value="4FE4S_FER_1"/>
    <property type="match status" value="1"/>
</dbReference>
<dbReference type="PROSITE" id="PS51379">
    <property type="entry name" value="4FE4S_FER_2"/>
    <property type="match status" value="1"/>
</dbReference>
<dbReference type="InterPro" id="IPR017900">
    <property type="entry name" value="4Fe4S_Fe_S_CS"/>
</dbReference>
<keyword evidence="4" id="KW-0479">Metal-binding</keyword>
<keyword evidence="11" id="KW-1185">Reference proteome</keyword>
<evidence type="ECO:0000256" key="2">
    <source>
        <dbReference type="ARBA" id="ARBA00022490"/>
    </source>
</evidence>
<protein>
    <submittedName>
        <fullName evidence="10">tRNA epoxyqueuosine(34) reductase QueG</fullName>
        <ecNumber evidence="10">1.17.99.6</ecNumber>
    </submittedName>
</protein>
<dbReference type="Pfam" id="PF13484">
    <property type="entry name" value="Fer4_16"/>
    <property type="match status" value="1"/>
</dbReference>
<dbReference type="Proteomes" id="UP001596391">
    <property type="component" value="Unassembled WGS sequence"/>
</dbReference>
<reference evidence="11" key="1">
    <citation type="journal article" date="2019" name="Int. J. Syst. Evol. Microbiol.">
        <title>The Global Catalogue of Microorganisms (GCM) 10K type strain sequencing project: providing services to taxonomists for standard genome sequencing and annotation.</title>
        <authorList>
            <consortium name="The Broad Institute Genomics Platform"/>
            <consortium name="The Broad Institute Genome Sequencing Center for Infectious Disease"/>
            <person name="Wu L."/>
            <person name="Ma J."/>
        </authorList>
    </citation>
    <scope>NUCLEOTIDE SEQUENCE [LARGE SCALE GENOMIC DNA]</scope>
    <source>
        <strain evidence="11">CGMCC 1.16026</strain>
    </source>
</reference>
<dbReference type="Pfam" id="PF08331">
    <property type="entry name" value="QueG_DUF1730"/>
    <property type="match status" value="1"/>
</dbReference>
<keyword evidence="3" id="KW-0819">tRNA processing</keyword>
<evidence type="ECO:0000256" key="1">
    <source>
        <dbReference type="ARBA" id="ARBA00022485"/>
    </source>
</evidence>
<accession>A0ABW1Z8I0</accession>
<dbReference type="EC" id="1.17.99.6" evidence="10"/>
<keyword evidence="1" id="KW-0004">4Fe-4S</keyword>
<organism evidence="10 11">
    <name type="scientific">Granulicella cerasi</name>
    <dbReference type="NCBI Taxonomy" id="741063"/>
    <lineage>
        <taxon>Bacteria</taxon>
        <taxon>Pseudomonadati</taxon>
        <taxon>Acidobacteriota</taxon>
        <taxon>Terriglobia</taxon>
        <taxon>Terriglobales</taxon>
        <taxon>Acidobacteriaceae</taxon>
        <taxon>Granulicella</taxon>
    </lineage>
</organism>
<dbReference type="InterPro" id="IPR004453">
    <property type="entry name" value="QueG"/>
</dbReference>
<dbReference type="PANTHER" id="PTHR30002">
    <property type="entry name" value="EPOXYQUEUOSINE REDUCTASE"/>
    <property type="match status" value="1"/>
</dbReference>
<dbReference type="InterPro" id="IPR017896">
    <property type="entry name" value="4Fe4S_Fe-S-bd"/>
</dbReference>
<dbReference type="Gene3D" id="3.30.70.20">
    <property type="match status" value="1"/>
</dbReference>
<evidence type="ECO:0000256" key="7">
    <source>
        <dbReference type="ARBA" id="ARBA00023004"/>
    </source>
</evidence>
<evidence type="ECO:0000256" key="4">
    <source>
        <dbReference type="ARBA" id="ARBA00022723"/>
    </source>
</evidence>
<evidence type="ECO:0000259" key="9">
    <source>
        <dbReference type="PROSITE" id="PS51379"/>
    </source>
</evidence>
<keyword evidence="2" id="KW-0963">Cytoplasm</keyword>
<dbReference type="SUPFAM" id="SSF46548">
    <property type="entry name" value="alpha-helical ferredoxin"/>
    <property type="match status" value="1"/>
</dbReference>
<feature type="domain" description="4Fe-4S ferredoxin-type" evidence="9">
    <location>
        <begin position="210"/>
        <end position="239"/>
    </location>
</feature>